<evidence type="ECO:0000313" key="1">
    <source>
        <dbReference type="EMBL" id="KAF2830953.1"/>
    </source>
</evidence>
<dbReference type="Proteomes" id="UP000799424">
    <property type="component" value="Unassembled WGS sequence"/>
</dbReference>
<proteinExistence type="predicted"/>
<gene>
    <name evidence="1" type="ORF">CC86DRAFT_401518</name>
</gene>
<evidence type="ECO:0000313" key="2">
    <source>
        <dbReference type="Proteomes" id="UP000799424"/>
    </source>
</evidence>
<dbReference type="InterPro" id="IPR038883">
    <property type="entry name" value="AN11006-like"/>
</dbReference>
<dbReference type="OrthoDB" id="5413827at2759"/>
<dbReference type="PANTHER" id="PTHR42085:SF1">
    <property type="entry name" value="F-BOX DOMAIN-CONTAINING PROTEIN"/>
    <property type="match status" value="1"/>
</dbReference>
<dbReference type="EMBL" id="MU006218">
    <property type="protein sequence ID" value="KAF2830953.1"/>
    <property type="molecule type" value="Genomic_DNA"/>
</dbReference>
<dbReference type="AlphaFoldDB" id="A0A6A7ACT1"/>
<organism evidence="1 2">
    <name type="scientific">Ophiobolus disseminans</name>
    <dbReference type="NCBI Taxonomy" id="1469910"/>
    <lineage>
        <taxon>Eukaryota</taxon>
        <taxon>Fungi</taxon>
        <taxon>Dikarya</taxon>
        <taxon>Ascomycota</taxon>
        <taxon>Pezizomycotina</taxon>
        <taxon>Dothideomycetes</taxon>
        <taxon>Pleosporomycetidae</taxon>
        <taxon>Pleosporales</taxon>
        <taxon>Pleosporineae</taxon>
        <taxon>Phaeosphaeriaceae</taxon>
        <taxon>Ophiobolus</taxon>
    </lineage>
</organism>
<sequence>MPSARVATRRPQNPQLASAFLKLPTELKNEIYRHYFQGRHWFILSPETALESGTDDVSGLLLSCQQVYQAAAPFRYTECVVFTNDRNWFEKWLSSRSGTHRLAITQFEFQVYLTTNYKPLYLRSSYIDEDGKILRSMPNLRKIHICITATTGDTKNIHISADKEGIMGPLVKAFQQRIEF</sequence>
<name>A0A6A7ACT1_9PLEO</name>
<keyword evidence="2" id="KW-1185">Reference proteome</keyword>
<dbReference type="PANTHER" id="PTHR42085">
    <property type="entry name" value="F-BOX DOMAIN-CONTAINING PROTEIN"/>
    <property type="match status" value="1"/>
</dbReference>
<protein>
    <submittedName>
        <fullName evidence="1">Uncharacterized protein</fullName>
    </submittedName>
</protein>
<reference evidence="1" key="1">
    <citation type="journal article" date="2020" name="Stud. Mycol.">
        <title>101 Dothideomycetes genomes: a test case for predicting lifestyles and emergence of pathogens.</title>
        <authorList>
            <person name="Haridas S."/>
            <person name="Albert R."/>
            <person name="Binder M."/>
            <person name="Bloem J."/>
            <person name="Labutti K."/>
            <person name="Salamov A."/>
            <person name="Andreopoulos B."/>
            <person name="Baker S."/>
            <person name="Barry K."/>
            <person name="Bills G."/>
            <person name="Bluhm B."/>
            <person name="Cannon C."/>
            <person name="Castanera R."/>
            <person name="Culley D."/>
            <person name="Daum C."/>
            <person name="Ezra D."/>
            <person name="Gonzalez J."/>
            <person name="Henrissat B."/>
            <person name="Kuo A."/>
            <person name="Liang C."/>
            <person name="Lipzen A."/>
            <person name="Lutzoni F."/>
            <person name="Magnuson J."/>
            <person name="Mondo S."/>
            <person name="Nolan M."/>
            <person name="Ohm R."/>
            <person name="Pangilinan J."/>
            <person name="Park H.-J."/>
            <person name="Ramirez L."/>
            <person name="Alfaro M."/>
            <person name="Sun H."/>
            <person name="Tritt A."/>
            <person name="Yoshinaga Y."/>
            <person name="Zwiers L.-H."/>
            <person name="Turgeon B."/>
            <person name="Goodwin S."/>
            <person name="Spatafora J."/>
            <person name="Crous P."/>
            <person name="Grigoriev I."/>
        </authorList>
    </citation>
    <scope>NUCLEOTIDE SEQUENCE</scope>
    <source>
        <strain evidence="1">CBS 113818</strain>
    </source>
</reference>
<accession>A0A6A7ACT1</accession>